<organism evidence="5">
    <name type="scientific">Thermodesulfovibrio aggregans</name>
    <dbReference type="NCBI Taxonomy" id="86166"/>
    <lineage>
        <taxon>Bacteria</taxon>
        <taxon>Pseudomonadati</taxon>
        <taxon>Nitrospirota</taxon>
        <taxon>Thermodesulfovibrionia</taxon>
        <taxon>Thermodesulfovibrionales</taxon>
        <taxon>Thermodesulfovibrionaceae</taxon>
        <taxon>Thermodesulfovibrio</taxon>
    </lineage>
</organism>
<keyword evidence="4" id="KW-0131">Cell cycle</keyword>
<dbReference type="GO" id="GO:0051304">
    <property type="term" value="P:chromosome separation"/>
    <property type="evidence" value="ECO:0007669"/>
    <property type="project" value="InterPro"/>
</dbReference>
<keyword evidence="1" id="KW-0963">Cytoplasm</keyword>
<dbReference type="AlphaFoldDB" id="A0A7C4ELQ0"/>
<dbReference type="InterPro" id="IPR036388">
    <property type="entry name" value="WH-like_DNA-bd_sf"/>
</dbReference>
<evidence type="ECO:0000256" key="2">
    <source>
        <dbReference type="ARBA" id="ARBA00022618"/>
    </source>
</evidence>
<dbReference type="PIRSF" id="PIRSF019345">
    <property type="entry name" value="ScpB"/>
    <property type="match status" value="1"/>
</dbReference>
<dbReference type="Gene3D" id="1.10.10.10">
    <property type="entry name" value="Winged helix-like DNA-binding domain superfamily/Winged helix DNA-binding domain"/>
    <property type="match status" value="2"/>
</dbReference>
<dbReference type="InterPro" id="IPR005234">
    <property type="entry name" value="ScpB_csome_segregation"/>
</dbReference>
<dbReference type="InterPro" id="IPR036390">
    <property type="entry name" value="WH_DNA-bd_sf"/>
</dbReference>
<evidence type="ECO:0000256" key="1">
    <source>
        <dbReference type="ARBA" id="ARBA00022490"/>
    </source>
</evidence>
<evidence type="ECO:0000313" key="5">
    <source>
        <dbReference type="EMBL" id="HGG99904.1"/>
    </source>
</evidence>
<dbReference type="PANTHER" id="PTHR34298:SF2">
    <property type="entry name" value="SEGREGATION AND CONDENSATION PROTEIN B"/>
    <property type="match status" value="1"/>
</dbReference>
<proteinExistence type="predicted"/>
<dbReference type="GO" id="GO:0051301">
    <property type="term" value="P:cell division"/>
    <property type="evidence" value="ECO:0007669"/>
    <property type="project" value="UniProtKB-KW"/>
</dbReference>
<reference evidence="5" key="1">
    <citation type="journal article" date="2020" name="mSystems">
        <title>Genome- and Community-Level Interaction Insights into Carbon Utilization and Element Cycling Functions of Hydrothermarchaeota in Hydrothermal Sediment.</title>
        <authorList>
            <person name="Zhou Z."/>
            <person name="Liu Y."/>
            <person name="Xu W."/>
            <person name="Pan J."/>
            <person name="Luo Z.H."/>
            <person name="Li M."/>
        </authorList>
    </citation>
    <scope>NUCLEOTIDE SEQUENCE [LARGE SCALE GENOMIC DNA]</scope>
    <source>
        <strain evidence="5">SpSt-788</strain>
    </source>
</reference>
<evidence type="ECO:0000256" key="3">
    <source>
        <dbReference type="ARBA" id="ARBA00022829"/>
    </source>
</evidence>
<dbReference type="SUPFAM" id="SSF46785">
    <property type="entry name" value="Winged helix' DNA-binding domain"/>
    <property type="match status" value="2"/>
</dbReference>
<dbReference type="Pfam" id="PF04079">
    <property type="entry name" value="SMC_ScpB"/>
    <property type="match status" value="1"/>
</dbReference>
<sequence>MSPMNLFLSSEKVKSIIEAILFISEKPVPLKTLNSIFNIQETQIKKIVDELIHDYKKRNAGILIINMDGSYQMVTNPEHAEWIKVFKNLNSCNKLSEQAMETLAIIAYKQPITKAEIDRIRGVNSENAIKTLIEKRLIKIVGKKEVPGRPFLYGTTREFLKLFGISNLNELPGINEIQNNAA</sequence>
<keyword evidence="3" id="KW-0159">Chromosome partition</keyword>
<comment type="caution">
    <text evidence="5">The sequence shown here is derived from an EMBL/GenBank/DDBJ whole genome shotgun (WGS) entry which is preliminary data.</text>
</comment>
<keyword evidence="2" id="KW-0132">Cell division</keyword>
<name>A0A7C4ELQ0_9BACT</name>
<dbReference type="PANTHER" id="PTHR34298">
    <property type="entry name" value="SEGREGATION AND CONDENSATION PROTEIN B"/>
    <property type="match status" value="1"/>
</dbReference>
<accession>A0A7C4ELQ0</accession>
<protein>
    <submittedName>
        <fullName evidence="5">SMC-Scp complex subunit ScpB</fullName>
    </submittedName>
</protein>
<gene>
    <name evidence="5" type="primary">scpB</name>
    <name evidence="5" type="ORF">ENV75_05610</name>
</gene>
<evidence type="ECO:0000256" key="4">
    <source>
        <dbReference type="ARBA" id="ARBA00023306"/>
    </source>
</evidence>
<dbReference type="NCBIfam" id="TIGR00281">
    <property type="entry name" value="SMC-Scp complex subunit ScpB"/>
    <property type="match status" value="1"/>
</dbReference>
<dbReference type="EMBL" id="DTHO01000061">
    <property type="protein sequence ID" value="HGG99904.1"/>
    <property type="molecule type" value="Genomic_DNA"/>
</dbReference>